<protein>
    <submittedName>
        <fullName evidence="1">Uncharacterized protein</fullName>
    </submittedName>
</protein>
<name>A0A0A9EKS5_ARUDO</name>
<reference evidence="1" key="1">
    <citation type="submission" date="2014-09" db="EMBL/GenBank/DDBJ databases">
        <authorList>
            <person name="Magalhaes I.L.F."/>
            <person name="Oliveira U."/>
            <person name="Santos F.R."/>
            <person name="Vidigal T.H.D.A."/>
            <person name="Brescovit A.D."/>
            <person name="Santos A.J."/>
        </authorList>
    </citation>
    <scope>NUCLEOTIDE SEQUENCE</scope>
    <source>
        <tissue evidence="1">Shoot tissue taken approximately 20 cm above the soil surface</tissue>
    </source>
</reference>
<reference evidence="1" key="2">
    <citation type="journal article" date="2015" name="Data Brief">
        <title>Shoot transcriptome of the giant reed, Arundo donax.</title>
        <authorList>
            <person name="Barrero R.A."/>
            <person name="Guerrero F.D."/>
            <person name="Moolhuijzen P."/>
            <person name="Goolsby J.A."/>
            <person name="Tidwell J."/>
            <person name="Bellgard S.E."/>
            <person name="Bellgard M.I."/>
        </authorList>
    </citation>
    <scope>NUCLEOTIDE SEQUENCE</scope>
    <source>
        <tissue evidence="1">Shoot tissue taken approximately 20 cm above the soil surface</tissue>
    </source>
</reference>
<sequence>MRAPNRSRCVNLVRLVRAAKPLSVIWRLSRLRDFSELKPEIFFRPMSVTNVKERLMHCKFRKPER</sequence>
<accession>A0A0A9EKS5</accession>
<dbReference type="EMBL" id="GBRH01199420">
    <property type="protein sequence ID" value="JAD98475.1"/>
    <property type="molecule type" value="Transcribed_RNA"/>
</dbReference>
<organism evidence="1">
    <name type="scientific">Arundo donax</name>
    <name type="common">Giant reed</name>
    <name type="synonym">Donax arundinaceus</name>
    <dbReference type="NCBI Taxonomy" id="35708"/>
    <lineage>
        <taxon>Eukaryota</taxon>
        <taxon>Viridiplantae</taxon>
        <taxon>Streptophyta</taxon>
        <taxon>Embryophyta</taxon>
        <taxon>Tracheophyta</taxon>
        <taxon>Spermatophyta</taxon>
        <taxon>Magnoliopsida</taxon>
        <taxon>Liliopsida</taxon>
        <taxon>Poales</taxon>
        <taxon>Poaceae</taxon>
        <taxon>PACMAD clade</taxon>
        <taxon>Arundinoideae</taxon>
        <taxon>Arundineae</taxon>
        <taxon>Arundo</taxon>
    </lineage>
</organism>
<evidence type="ECO:0000313" key="1">
    <source>
        <dbReference type="EMBL" id="JAD98475.1"/>
    </source>
</evidence>
<dbReference type="AlphaFoldDB" id="A0A0A9EKS5"/>
<proteinExistence type="predicted"/>